<protein>
    <submittedName>
        <fullName evidence="2">Uncharacterized protein</fullName>
    </submittedName>
</protein>
<proteinExistence type="predicted"/>
<evidence type="ECO:0000256" key="1">
    <source>
        <dbReference type="SAM" id="MobiDB-lite"/>
    </source>
</evidence>
<name>A0A9N9YYX0_9HYPO</name>
<gene>
    <name evidence="2" type="ORF">CSOL1703_00009971</name>
</gene>
<feature type="compositionally biased region" description="Polar residues" evidence="1">
    <location>
        <begin position="19"/>
        <end position="40"/>
    </location>
</feature>
<feature type="region of interest" description="Disordered" evidence="1">
    <location>
        <begin position="1"/>
        <end position="65"/>
    </location>
</feature>
<dbReference type="Proteomes" id="UP000775872">
    <property type="component" value="Unassembled WGS sequence"/>
</dbReference>
<organism evidence="2 3">
    <name type="scientific">Clonostachys solani</name>
    <dbReference type="NCBI Taxonomy" id="160281"/>
    <lineage>
        <taxon>Eukaryota</taxon>
        <taxon>Fungi</taxon>
        <taxon>Dikarya</taxon>
        <taxon>Ascomycota</taxon>
        <taxon>Pezizomycotina</taxon>
        <taxon>Sordariomycetes</taxon>
        <taxon>Hypocreomycetidae</taxon>
        <taxon>Hypocreales</taxon>
        <taxon>Bionectriaceae</taxon>
        <taxon>Clonostachys</taxon>
    </lineage>
</organism>
<accession>A0A9N9YYX0</accession>
<feature type="compositionally biased region" description="Basic and acidic residues" evidence="1">
    <location>
        <begin position="1"/>
        <end position="17"/>
    </location>
</feature>
<reference evidence="2 3" key="2">
    <citation type="submission" date="2021-10" db="EMBL/GenBank/DDBJ databases">
        <authorList>
            <person name="Piombo E."/>
        </authorList>
    </citation>
    <scope>NUCLEOTIDE SEQUENCE [LARGE SCALE GENOMIC DNA]</scope>
</reference>
<dbReference type="AlphaFoldDB" id="A0A9N9YYX0"/>
<sequence length="168" mass="17902">MGGGCKKEYRLRDDVVSEKGQTSSNFPLASQAPSLPSGSLKTKHGENSPEANPTASDMLARAQSPACAAVMPPNQFLPSSQRSITEGSDYRPVCDVASDAAFPRMGLGMGRLWSPSHEPDAKKPYTAEFGWGQSRTTPRTGLPSLAVGTLLFTDVASKRGSLKVLIKY</sequence>
<reference evidence="3" key="1">
    <citation type="submission" date="2019-06" db="EMBL/GenBank/DDBJ databases">
        <authorList>
            <person name="Broberg M."/>
        </authorList>
    </citation>
    <scope>NUCLEOTIDE SEQUENCE [LARGE SCALE GENOMIC DNA]</scope>
</reference>
<keyword evidence="3" id="KW-1185">Reference proteome</keyword>
<evidence type="ECO:0000313" key="3">
    <source>
        <dbReference type="Proteomes" id="UP000775872"/>
    </source>
</evidence>
<dbReference type="EMBL" id="CABFOC020000005">
    <property type="protein sequence ID" value="CAH0044232.1"/>
    <property type="molecule type" value="Genomic_DNA"/>
</dbReference>
<comment type="caution">
    <text evidence="2">The sequence shown here is derived from an EMBL/GenBank/DDBJ whole genome shotgun (WGS) entry which is preliminary data.</text>
</comment>
<evidence type="ECO:0000313" key="2">
    <source>
        <dbReference type="EMBL" id="CAH0044232.1"/>
    </source>
</evidence>